<evidence type="ECO:0000313" key="2">
    <source>
        <dbReference type="Proteomes" id="UP001152607"/>
    </source>
</evidence>
<keyword evidence="2" id="KW-1185">Reference proteome</keyword>
<sequence length="196" mass="22831">MTQSDNGQAKCGFLQIPGEIRNMIYDYVLDDGCVWKIREGRTFKASNGREYPLALLETCKQIHDETRMLAFRGTFSVPNGETLDYKVGMPNRGRHITSIVVENWHHKPLSGKGTNDCRFINQLPNLSQICFVIDDRKHKFVDRKAWFEGDYSANRFILTNIPWNWCINAKVSVRLITRYWSSTTYSLDRRLIGFRT</sequence>
<dbReference type="Proteomes" id="UP001152607">
    <property type="component" value="Unassembled WGS sequence"/>
</dbReference>
<dbReference type="PANTHER" id="PTHR38790:SF4">
    <property type="entry name" value="2EXR DOMAIN-CONTAINING PROTEIN"/>
    <property type="match status" value="1"/>
</dbReference>
<accession>A0A9W4U7N4</accession>
<organism evidence="1 2">
    <name type="scientific">Periconia digitata</name>
    <dbReference type="NCBI Taxonomy" id="1303443"/>
    <lineage>
        <taxon>Eukaryota</taxon>
        <taxon>Fungi</taxon>
        <taxon>Dikarya</taxon>
        <taxon>Ascomycota</taxon>
        <taxon>Pezizomycotina</taxon>
        <taxon>Dothideomycetes</taxon>
        <taxon>Pleosporomycetidae</taxon>
        <taxon>Pleosporales</taxon>
        <taxon>Massarineae</taxon>
        <taxon>Periconiaceae</taxon>
        <taxon>Periconia</taxon>
    </lineage>
</organism>
<comment type="caution">
    <text evidence="1">The sequence shown here is derived from an EMBL/GenBank/DDBJ whole genome shotgun (WGS) entry which is preliminary data.</text>
</comment>
<dbReference type="OrthoDB" id="5413827at2759"/>
<name>A0A9W4U7N4_9PLEO</name>
<protein>
    <submittedName>
        <fullName evidence="1">Uncharacterized protein</fullName>
    </submittedName>
</protein>
<dbReference type="PANTHER" id="PTHR38790">
    <property type="entry name" value="2EXR DOMAIN-CONTAINING PROTEIN-RELATED"/>
    <property type="match status" value="1"/>
</dbReference>
<evidence type="ECO:0000313" key="1">
    <source>
        <dbReference type="EMBL" id="CAI6283456.1"/>
    </source>
</evidence>
<gene>
    <name evidence="1" type="ORF">PDIGIT_LOCUS2204</name>
</gene>
<dbReference type="EMBL" id="CAOQHR010000001">
    <property type="protein sequence ID" value="CAI6283456.1"/>
    <property type="molecule type" value="Genomic_DNA"/>
</dbReference>
<proteinExistence type="predicted"/>
<reference evidence="1" key="1">
    <citation type="submission" date="2023-01" db="EMBL/GenBank/DDBJ databases">
        <authorList>
            <person name="Van Ghelder C."/>
            <person name="Rancurel C."/>
        </authorList>
    </citation>
    <scope>NUCLEOTIDE SEQUENCE</scope>
    <source>
        <strain evidence="1">CNCM I-4278</strain>
    </source>
</reference>
<dbReference type="AlphaFoldDB" id="A0A9W4U7N4"/>